<keyword evidence="1" id="KW-0472">Membrane</keyword>
<protein>
    <submittedName>
        <fullName evidence="2">Uncharacterized protein</fullName>
    </submittedName>
</protein>
<dbReference type="Proteomes" id="UP000180113">
    <property type="component" value="Unassembled WGS sequence"/>
</dbReference>
<evidence type="ECO:0000313" key="3">
    <source>
        <dbReference type="Proteomes" id="UP000180113"/>
    </source>
</evidence>
<evidence type="ECO:0000256" key="1">
    <source>
        <dbReference type="SAM" id="Phobius"/>
    </source>
</evidence>
<accession>A0AB73MAR2</accession>
<comment type="caution">
    <text evidence="2">The sequence shown here is derived from an EMBL/GenBank/DDBJ whole genome shotgun (WGS) entry which is preliminary data.</text>
</comment>
<keyword evidence="1" id="KW-0812">Transmembrane</keyword>
<dbReference type="AlphaFoldDB" id="A0AB73MAR2"/>
<reference evidence="2 3" key="1">
    <citation type="submission" date="2016-10" db="EMBL/GenBank/DDBJ databases">
        <title>Evaluation of Human, Animal and Environmental Mycobacterium chelonae Isolates by Core Genome Phylogenomic Analysis, Targeted Gene Comparison, and Anti-microbial Susceptibility Patterns: A Tale of Mistaken Identities.</title>
        <authorList>
            <person name="Fogelson S.B."/>
            <person name="Camus A.C."/>
            <person name="Lorenz W."/>
            <person name="Vasireddy R."/>
            <person name="Vasireddy S."/>
            <person name="Smith T."/>
            <person name="Brown-Elliott B.A."/>
            <person name="Wallace R.J.Jr."/>
            <person name="Hasan N.A."/>
            <person name="Reischl U."/>
            <person name="Sanchez S."/>
        </authorList>
    </citation>
    <scope>NUCLEOTIDE SEQUENCE [LARGE SCALE GENOMIC DNA]</scope>
    <source>
        <strain evidence="2 3">42895</strain>
    </source>
</reference>
<dbReference type="EMBL" id="MLHW01000001">
    <property type="protein sequence ID" value="OHT54953.1"/>
    <property type="molecule type" value="Genomic_DNA"/>
</dbReference>
<keyword evidence="1" id="KW-1133">Transmembrane helix</keyword>
<evidence type="ECO:0000313" key="2">
    <source>
        <dbReference type="EMBL" id="OHT54953.1"/>
    </source>
</evidence>
<gene>
    <name evidence="2" type="ORF">BKG62_01815</name>
</gene>
<proteinExistence type="predicted"/>
<sequence>MSVSGLEGALSCQNASMASEVMVALIGGGAGLVSGAIGSLLAPWSTWGVERNRLKRERRTQLIAEWREGVDNLRQIESDAVVEFRAPRIPGGPEGLRMLVDDGSPDPKEADVSRYHWYASLKPHLSSETAKVVDELAGTRIINRKKSLPVVLSDEIVNIEKKWKLV</sequence>
<organism evidence="2 3">
    <name type="scientific">Mycobacteroides chelonae</name>
    <name type="common">Mycobacterium chelonae</name>
    <dbReference type="NCBI Taxonomy" id="1774"/>
    <lineage>
        <taxon>Bacteria</taxon>
        <taxon>Bacillati</taxon>
        <taxon>Actinomycetota</taxon>
        <taxon>Actinomycetes</taxon>
        <taxon>Mycobacteriales</taxon>
        <taxon>Mycobacteriaceae</taxon>
        <taxon>Mycobacteroides</taxon>
    </lineage>
</organism>
<feature type="transmembrane region" description="Helical" evidence="1">
    <location>
        <begin position="23"/>
        <end position="49"/>
    </location>
</feature>
<name>A0AB73MAR2_MYCCH</name>